<proteinExistence type="predicted"/>
<dbReference type="AlphaFoldDB" id="A0AAE0DP61"/>
<dbReference type="InterPro" id="IPR036291">
    <property type="entry name" value="NAD(P)-bd_dom_sf"/>
</dbReference>
<gene>
    <name evidence="1" type="ORF">OEA41_001592</name>
</gene>
<dbReference type="PANTHER" id="PTHR47129">
    <property type="entry name" value="QUINONE OXIDOREDUCTASE 2"/>
    <property type="match status" value="1"/>
</dbReference>
<name>A0AAE0DP61_9LECA</name>
<evidence type="ECO:0000313" key="1">
    <source>
        <dbReference type="EMBL" id="KAK3174348.1"/>
    </source>
</evidence>
<dbReference type="SUPFAM" id="SSF51735">
    <property type="entry name" value="NAD(P)-binding Rossmann-fold domains"/>
    <property type="match status" value="1"/>
</dbReference>
<comment type="caution">
    <text evidence="1">The sequence shown here is derived from an EMBL/GenBank/DDBJ whole genome shotgun (WGS) entry which is preliminary data.</text>
</comment>
<dbReference type="Proteomes" id="UP001276659">
    <property type="component" value="Unassembled WGS sequence"/>
</dbReference>
<protein>
    <recommendedName>
        <fullName evidence="3">NmrA-like domain-containing protein</fullName>
    </recommendedName>
</protein>
<reference evidence="1" key="1">
    <citation type="submission" date="2022-11" db="EMBL/GenBank/DDBJ databases">
        <title>Chromosomal genome sequence assembly and mating type (MAT) locus characterization of the leprose asexual lichenized fungus Lepraria neglecta (Nyl.) Erichsen.</title>
        <authorList>
            <person name="Allen J.L."/>
            <person name="Pfeffer B."/>
        </authorList>
    </citation>
    <scope>NUCLEOTIDE SEQUENCE</scope>
    <source>
        <strain evidence="1">Allen 5258</strain>
    </source>
</reference>
<evidence type="ECO:0008006" key="3">
    <source>
        <dbReference type="Google" id="ProtNLM"/>
    </source>
</evidence>
<sequence length="245" mass="26633">MEAGAHKHAITTAIHSHPGISQIFYTSLAFGGASTPNSVAHVMRAHLATESFLKSLTTSPSSSTPPKRIQLTFTAIREGIYSESFPMYTGFFSLTSPQQEVKLSQHDGSGPGIAWAKIDELGEATARLVNDYVEFPDGFEYENQVVLLSGPREWSIADTLKVAGKAVGKEVRINMVGIEEYVNEPIVREMLGEHGPGDVPRQWATAFEAVREGETAAVSGELERLLGRKPEGFEVTVRAMAKAKD</sequence>
<accession>A0AAE0DP61</accession>
<keyword evidence="2" id="KW-1185">Reference proteome</keyword>
<dbReference type="PANTHER" id="PTHR47129:SF1">
    <property type="entry name" value="NMRA-LIKE DOMAIN-CONTAINING PROTEIN"/>
    <property type="match status" value="1"/>
</dbReference>
<dbReference type="EMBL" id="JASNWA010000006">
    <property type="protein sequence ID" value="KAK3174348.1"/>
    <property type="molecule type" value="Genomic_DNA"/>
</dbReference>
<dbReference type="Gene3D" id="3.90.25.10">
    <property type="entry name" value="UDP-galactose 4-epimerase, domain 1"/>
    <property type="match status" value="1"/>
</dbReference>
<evidence type="ECO:0000313" key="2">
    <source>
        <dbReference type="Proteomes" id="UP001276659"/>
    </source>
</evidence>
<organism evidence="1 2">
    <name type="scientific">Lepraria neglecta</name>
    <dbReference type="NCBI Taxonomy" id="209136"/>
    <lineage>
        <taxon>Eukaryota</taxon>
        <taxon>Fungi</taxon>
        <taxon>Dikarya</taxon>
        <taxon>Ascomycota</taxon>
        <taxon>Pezizomycotina</taxon>
        <taxon>Lecanoromycetes</taxon>
        <taxon>OSLEUM clade</taxon>
        <taxon>Lecanoromycetidae</taxon>
        <taxon>Lecanorales</taxon>
        <taxon>Lecanorineae</taxon>
        <taxon>Stereocaulaceae</taxon>
        <taxon>Lepraria</taxon>
    </lineage>
</organism>
<dbReference type="InterPro" id="IPR052718">
    <property type="entry name" value="NmrA-type_oxidoreductase"/>
</dbReference>
<dbReference type="Gene3D" id="3.40.50.720">
    <property type="entry name" value="NAD(P)-binding Rossmann-like Domain"/>
    <property type="match status" value="1"/>
</dbReference>